<feature type="domain" description="Shikimate dehydrogenase substrate binding N-terminal" evidence="6">
    <location>
        <begin position="6"/>
        <end position="91"/>
    </location>
</feature>
<dbReference type="Gene3D" id="3.40.50.720">
    <property type="entry name" value="NAD(P)-binding Rossmann-like Domain"/>
    <property type="match status" value="1"/>
</dbReference>
<dbReference type="GO" id="GO:0005829">
    <property type="term" value="C:cytosol"/>
    <property type="evidence" value="ECO:0007669"/>
    <property type="project" value="TreeGrafter"/>
</dbReference>
<comment type="pathway">
    <text evidence="1">Metabolic intermediate biosynthesis; chorismate biosynthesis; chorismate from D-erythrose 4-phosphate and phosphoenolpyruvate: step 4/7.</text>
</comment>
<name>A0A366IYH6_9GAMM</name>
<proteinExistence type="predicted"/>
<dbReference type="GO" id="GO:0004764">
    <property type="term" value="F:shikimate 3-dehydrogenase (NADP+) activity"/>
    <property type="evidence" value="ECO:0007669"/>
    <property type="project" value="InterPro"/>
</dbReference>
<dbReference type="Pfam" id="PF01262">
    <property type="entry name" value="AlaDh_PNT_C"/>
    <property type="match status" value="1"/>
</dbReference>
<evidence type="ECO:0000313" key="8">
    <source>
        <dbReference type="Proteomes" id="UP000252792"/>
    </source>
</evidence>
<gene>
    <name evidence="7" type="ORF">DFP80_113103</name>
</gene>
<dbReference type="PANTHER" id="PTHR21089">
    <property type="entry name" value="SHIKIMATE DEHYDROGENASE"/>
    <property type="match status" value="1"/>
</dbReference>
<dbReference type="OrthoDB" id="9792692at2"/>
<keyword evidence="4" id="KW-0057">Aromatic amino acid biosynthesis</keyword>
<comment type="caution">
    <text evidence="7">The sequence shown here is derived from an EMBL/GenBank/DDBJ whole genome shotgun (WGS) entry which is preliminary data.</text>
</comment>
<evidence type="ECO:0000256" key="2">
    <source>
        <dbReference type="ARBA" id="ARBA00022857"/>
    </source>
</evidence>
<dbReference type="InterPro" id="IPR022893">
    <property type="entry name" value="Shikimate_DH_fam"/>
</dbReference>
<dbReference type="InterPro" id="IPR046346">
    <property type="entry name" value="Aminoacid_DH-like_N_sf"/>
</dbReference>
<dbReference type="EMBL" id="QNSE01000013">
    <property type="protein sequence ID" value="RBP79647.1"/>
    <property type="molecule type" value="Genomic_DNA"/>
</dbReference>
<dbReference type="GO" id="GO:0019632">
    <property type="term" value="P:shikimate metabolic process"/>
    <property type="evidence" value="ECO:0007669"/>
    <property type="project" value="TreeGrafter"/>
</dbReference>
<dbReference type="Pfam" id="PF08501">
    <property type="entry name" value="Shikimate_dh_N"/>
    <property type="match status" value="1"/>
</dbReference>
<dbReference type="GO" id="GO:0009423">
    <property type="term" value="P:chorismate biosynthetic process"/>
    <property type="evidence" value="ECO:0007669"/>
    <property type="project" value="TreeGrafter"/>
</dbReference>
<reference evidence="7 8" key="1">
    <citation type="submission" date="2018-06" db="EMBL/GenBank/DDBJ databases">
        <title>Genomic Encyclopedia of Type Strains, Phase III (KMG-III): the genomes of soil and plant-associated and newly described type strains.</title>
        <authorList>
            <person name="Whitman W."/>
        </authorList>
    </citation>
    <scope>NUCLEOTIDE SEQUENCE [LARGE SCALE GENOMIC DNA]</scope>
    <source>
        <strain evidence="7 8">CECT 7377</strain>
    </source>
</reference>
<evidence type="ECO:0000256" key="3">
    <source>
        <dbReference type="ARBA" id="ARBA00023002"/>
    </source>
</evidence>
<dbReference type="InterPro" id="IPR007698">
    <property type="entry name" value="AlaDH/PNT_NAD(H)-bd"/>
</dbReference>
<evidence type="ECO:0000256" key="4">
    <source>
        <dbReference type="ARBA" id="ARBA00023141"/>
    </source>
</evidence>
<keyword evidence="2" id="KW-0521">NADP</keyword>
<dbReference type="SUPFAM" id="SSF51735">
    <property type="entry name" value="NAD(P)-binding Rossmann-fold domains"/>
    <property type="match status" value="1"/>
</dbReference>
<accession>A0A366IYH6</accession>
<feature type="domain" description="Alanine dehydrogenase/pyridine nucleotide transhydrogenase NAD(H)-binding" evidence="5">
    <location>
        <begin position="116"/>
        <end position="208"/>
    </location>
</feature>
<dbReference type="InterPro" id="IPR036291">
    <property type="entry name" value="NAD(P)-bd_dom_sf"/>
</dbReference>
<evidence type="ECO:0000256" key="1">
    <source>
        <dbReference type="ARBA" id="ARBA00004871"/>
    </source>
</evidence>
<keyword evidence="8" id="KW-1185">Reference proteome</keyword>
<dbReference type="RefSeq" id="WP_113917982.1">
    <property type="nucleotide sequence ID" value="NZ_QNSE01000013.1"/>
</dbReference>
<evidence type="ECO:0000259" key="5">
    <source>
        <dbReference type="Pfam" id="PF01262"/>
    </source>
</evidence>
<dbReference type="InterPro" id="IPR013708">
    <property type="entry name" value="Shikimate_DH-bd_N"/>
</dbReference>
<sequence length="290" mass="31002">MLNLGLIGQAISASRSPSLHAMLGELNQLPVDYQLQVPADDTAESFNTKLAEIRALGFVGTNVTFPYKQIAIDSADEVNDAVKKVGASNTLLLKDGKVCAFNTDYTGFIRGYKSRMGHSLAGDVPAAGKVLVIGAGGVGRAIGFALFEVGATEVLVTDLSEHSAQSLVDAINEAGYKARVVAKEDIAAAAEDADGLVNCTPVGHLKSPGMPLAAELIQRQKWAFDAVYTPMDTEFLIEAKKKGLKIVSGFDLFFYQGIDAFEIFTGQSVTDVKPVWDQFCEKYEVVSSLI</sequence>
<dbReference type="GO" id="GO:0009073">
    <property type="term" value="P:aromatic amino acid family biosynthetic process"/>
    <property type="evidence" value="ECO:0007669"/>
    <property type="project" value="UniProtKB-KW"/>
</dbReference>
<dbReference type="SUPFAM" id="SSF53223">
    <property type="entry name" value="Aminoacid dehydrogenase-like, N-terminal domain"/>
    <property type="match status" value="1"/>
</dbReference>
<dbReference type="PANTHER" id="PTHR21089:SF1">
    <property type="entry name" value="BIFUNCTIONAL 3-DEHYDROQUINATE DEHYDRATASE_SHIKIMATE DEHYDROGENASE, CHLOROPLASTIC"/>
    <property type="match status" value="1"/>
</dbReference>
<dbReference type="Gene3D" id="3.40.50.10860">
    <property type="entry name" value="Leucine Dehydrogenase, chain A, domain 1"/>
    <property type="match status" value="1"/>
</dbReference>
<dbReference type="CDD" id="cd01065">
    <property type="entry name" value="NAD_bind_Shikimate_DH"/>
    <property type="match status" value="1"/>
</dbReference>
<keyword evidence="4" id="KW-0028">Amino-acid biosynthesis</keyword>
<evidence type="ECO:0000259" key="6">
    <source>
        <dbReference type="Pfam" id="PF08501"/>
    </source>
</evidence>
<keyword evidence="3" id="KW-0560">Oxidoreductase</keyword>
<dbReference type="GO" id="GO:0050661">
    <property type="term" value="F:NADP binding"/>
    <property type="evidence" value="ECO:0007669"/>
    <property type="project" value="TreeGrafter"/>
</dbReference>
<protein>
    <submittedName>
        <fullName evidence="7">Shikimate dehydrogenase</fullName>
    </submittedName>
</protein>
<dbReference type="AlphaFoldDB" id="A0A366IYH6"/>
<organism evidence="7 8">
    <name type="scientific">Marinomonas rhizomae</name>
    <dbReference type="NCBI Taxonomy" id="491948"/>
    <lineage>
        <taxon>Bacteria</taxon>
        <taxon>Pseudomonadati</taxon>
        <taxon>Pseudomonadota</taxon>
        <taxon>Gammaproteobacteria</taxon>
        <taxon>Oceanospirillales</taxon>
        <taxon>Oceanospirillaceae</taxon>
        <taxon>Marinomonas</taxon>
    </lineage>
</organism>
<evidence type="ECO:0000313" key="7">
    <source>
        <dbReference type="EMBL" id="RBP79647.1"/>
    </source>
</evidence>
<dbReference type="Proteomes" id="UP000252792">
    <property type="component" value="Unassembled WGS sequence"/>
</dbReference>